<keyword evidence="2" id="KW-1185">Reference proteome</keyword>
<protein>
    <submittedName>
        <fullName evidence="1">Uncharacterized protein</fullName>
    </submittedName>
</protein>
<sequence>MNTEIQEPLDTFYGKELGYTLDIPLFNTSGDGNISKTPKDPMTQIYEIDVMSLCDLQKFQINWGFLESHHNDVLSAIRSVEEKMYQTVQKDCLFEPFMWQLFSQRPTFEQCYTKFLEVFGESSVGYVVELWKTFIYLHVSQ</sequence>
<gene>
    <name evidence="1" type="ORF">EIN_409840</name>
</gene>
<dbReference type="KEGG" id="eiv:EIN_409840"/>
<reference evidence="1 2" key="1">
    <citation type="submission" date="2012-10" db="EMBL/GenBank/DDBJ databases">
        <authorList>
            <person name="Zafar N."/>
            <person name="Inman J."/>
            <person name="Hall N."/>
            <person name="Lorenzi H."/>
            <person name="Caler E."/>
        </authorList>
    </citation>
    <scope>NUCLEOTIDE SEQUENCE [LARGE SCALE GENOMIC DNA]</scope>
    <source>
        <strain evidence="1 2">IP1</strain>
    </source>
</reference>
<name>A0A0A1TZQ1_ENTIV</name>
<proteinExistence type="predicted"/>
<dbReference type="VEuPathDB" id="AmoebaDB:EIN_409840"/>
<evidence type="ECO:0000313" key="1">
    <source>
        <dbReference type="EMBL" id="ELP85665.1"/>
    </source>
</evidence>
<dbReference type="EMBL" id="KB207048">
    <property type="protein sequence ID" value="ELP85665.1"/>
    <property type="molecule type" value="Genomic_DNA"/>
</dbReference>
<evidence type="ECO:0000313" key="2">
    <source>
        <dbReference type="Proteomes" id="UP000014680"/>
    </source>
</evidence>
<dbReference type="AlphaFoldDB" id="A0A0A1TZQ1"/>
<organism evidence="1 2">
    <name type="scientific">Entamoeba invadens IP1</name>
    <dbReference type="NCBI Taxonomy" id="370355"/>
    <lineage>
        <taxon>Eukaryota</taxon>
        <taxon>Amoebozoa</taxon>
        <taxon>Evosea</taxon>
        <taxon>Archamoebae</taxon>
        <taxon>Mastigamoebida</taxon>
        <taxon>Entamoebidae</taxon>
        <taxon>Entamoeba</taxon>
    </lineage>
</organism>
<dbReference type="Proteomes" id="UP000014680">
    <property type="component" value="Unassembled WGS sequence"/>
</dbReference>
<dbReference type="RefSeq" id="XP_004185011.1">
    <property type="nucleotide sequence ID" value="XM_004184963.1"/>
</dbReference>
<accession>A0A0A1TZQ1</accession>
<dbReference type="OMA" id="WGFLESH"/>
<dbReference type="GeneID" id="14884528"/>